<dbReference type="PANTHER" id="PTHR47190:SF1">
    <property type="entry name" value="GLUCOSE-METHANOL-CHOLINE OXIDOREDUCTASE N-TERMINAL DOMAIN-CONTAINING PROTEIN"/>
    <property type="match status" value="1"/>
</dbReference>
<evidence type="ECO:0000313" key="4">
    <source>
        <dbReference type="Proteomes" id="UP000829685"/>
    </source>
</evidence>
<dbReference type="CDD" id="cd09630">
    <property type="entry name" value="CDH_like_cytochrome"/>
    <property type="match status" value="1"/>
</dbReference>
<keyword evidence="1" id="KW-0732">Signal</keyword>
<name>A0A9P9WA85_9PEZI</name>
<feature type="domain" description="Cellobiose dehydrogenase-like cytochrome" evidence="2">
    <location>
        <begin position="36"/>
        <end position="207"/>
    </location>
</feature>
<dbReference type="InterPro" id="IPR053208">
    <property type="entry name" value="GMC_Oxidoreductase_CD"/>
</dbReference>
<comment type="caution">
    <text evidence="3">The sequence shown here is derived from an EMBL/GenBank/DDBJ whole genome shotgun (WGS) entry which is preliminary data.</text>
</comment>
<dbReference type="EMBL" id="JAFIMR010000055">
    <property type="protein sequence ID" value="KAI1853879.1"/>
    <property type="molecule type" value="Genomic_DNA"/>
</dbReference>
<evidence type="ECO:0000256" key="1">
    <source>
        <dbReference type="SAM" id="SignalP"/>
    </source>
</evidence>
<keyword evidence="4" id="KW-1185">Reference proteome</keyword>
<dbReference type="Gene3D" id="2.60.40.1210">
    <property type="entry name" value="Cellobiose dehydrogenase, cytochrome domain"/>
    <property type="match status" value="1"/>
</dbReference>
<proteinExistence type="predicted"/>
<dbReference type="Proteomes" id="UP000829685">
    <property type="component" value="Unassembled WGS sequence"/>
</dbReference>
<sequence length="241" mass="25253">MAPTSLFSVFSSLIALTLLPQRSLCQDSTNYTTTAYHDPVTGLDMQRFQDTASNLSFAIAVPDCANKTDFIGQLTFPLNGSAGWGGFSVNQNMVGPLLFAAWSDGKNVISSFRQAPSYDYSPPETSGPFKARAIAKGTSVNDTHLCYTFVCECCLDPTFGFQSNATMMGYALSSKPVAGAEAPSGVLKYHDLGFGAFKAQLDQAKVSQADFDGVAGSAEAPLMPAANATAFNVTAAAGGGM</sequence>
<accession>A0A9P9WA85</accession>
<gene>
    <name evidence="3" type="ORF">JX265_012564</name>
</gene>
<dbReference type="OrthoDB" id="413885at2759"/>
<dbReference type="SUPFAM" id="SSF49344">
    <property type="entry name" value="CBD9-like"/>
    <property type="match status" value="1"/>
</dbReference>
<dbReference type="AlphaFoldDB" id="A0A9P9WA85"/>
<dbReference type="Pfam" id="PF16010">
    <property type="entry name" value="CDH-cyt"/>
    <property type="match status" value="1"/>
</dbReference>
<feature type="chain" id="PRO_5040456759" description="Cellobiose dehydrogenase-like cytochrome domain-containing protein" evidence="1">
    <location>
        <begin position="26"/>
        <end position="241"/>
    </location>
</feature>
<protein>
    <recommendedName>
        <fullName evidence="2">Cellobiose dehydrogenase-like cytochrome domain-containing protein</fullName>
    </recommendedName>
</protein>
<dbReference type="PANTHER" id="PTHR47190">
    <property type="entry name" value="DEHYDROGENASE, PUTATIVE-RELATED"/>
    <property type="match status" value="1"/>
</dbReference>
<evidence type="ECO:0000259" key="2">
    <source>
        <dbReference type="Pfam" id="PF16010"/>
    </source>
</evidence>
<dbReference type="InterPro" id="IPR015920">
    <property type="entry name" value="Cellobiose_DH-like_cyt"/>
</dbReference>
<reference evidence="3" key="1">
    <citation type="submission" date="2021-03" db="EMBL/GenBank/DDBJ databases">
        <title>Revisited historic fungal species revealed as producer of novel bioactive compounds through whole genome sequencing and comparative genomics.</title>
        <authorList>
            <person name="Vignolle G.A."/>
            <person name="Hochenegger N."/>
            <person name="Mach R.L."/>
            <person name="Mach-Aigner A.R."/>
            <person name="Javad Rahimi M."/>
            <person name="Salim K.A."/>
            <person name="Chan C.M."/>
            <person name="Lim L.B.L."/>
            <person name="Cai F."/>
            <person name="Druzhinina I.S."/>
            <person name="U'Ren J.M."/>
            <person name="Derntl C."/>
        </authorList>
    </citation>
    <scope>NUCLEOTIDE SEQUENCE</scope>
    <source>
        <strain evidence="3">TUCIM 5799</strain>
    </source>
</reference>
<evidence type="ECO:0000313" key="3">
    <source>
        <dbReference type="EMBL" id="KAI1853879.1"/>
    </source>
</evidence>
<feature type="signal peptide" evidence="1">
    <location>
        <begin position="1"/>
        <end position="25"/>
    </location>
</feature>
<organism evidence="3 4">
    <name type="scientific">Neoarthrinium moseri</name>
    <dbReference type="NCBI Taxonomy" id="1658444"/>
    <lineage>
        <taxon>Eukaryota</taxon>
        <taxon>Fungi</taxon>
        <taxon>Dikarya</taxon>
        <taxon>Ascomycota</taxon>
        <taxon>Pezizomycotina</taxon>
        <taxon>Sordariomycetes</taxon>
        <taxon>Xylariomycetidae</taxon>
        <taxon>Amphisphaeriales</taxon>
        <taxon>Apiosporaceae</taxon>
        <taxon>Neoarthrinium</taxon>
    </lineage>
</organism>